<reference evidence="1 2" key="1">
    <citation type="journal article" date="2020" name="Front. Microbiol.">
        <title>Single-cell genomics of novel Actinobacteria with the Wood-Ljungdahl pathway discovered in a serpentinizing system.</title>
        <authorList>
            <person name="Merino N."/>
            <person name="Kawai M."/>
            <person name="Boyd E.S."/>
            <person name="Colman D.R."/>
            <person name="McGlynn S.E."/>
            <person name="Nealson K.H."/>
            <person name="Kurokawa K."/>
            <person name="Hongoh Y."/>
        </authorList>
    </citation>
    <scope>NUCLEOTIDE SEQUENCE [LARGE SCALE GENOMIC DNA]</scope>
    <source>
        <strain evidence="1 2">S33</strain>
    </source>
</reference>
<gene>
    <name evidence="1" type="ORF">HKBW3S33_00710</name>
</gene>
<evidence type="ECO:0000313" key="2">
    <source>
        <dbReference type="Proteomes" id="UP000591948"/>
    </source>
</evidence>
<evidence type="ECO:0000313" key="1">
    <source>
        <dbReference type="EMBL" id="GFP27297.1"/>
    </source>
</evidence>
<keyword evidence="2" id="KW-1185">Reference proteome</keyword>
<sequence length="23" mass="2888">WVMIRPRSWLAFVRPWSKITLIM</sequence>
<dbReference type="AlphaFoldDB" id="A0A6V8P4M5"/>
<comment type="caution">
    <text evidence="1">The sequence shown here is derived from an EMBL/GenBank/DDBJ whole genome shotgun (WGS) entry which is preliminary data.</text>
</comment>
<feature type="non-terminal residue" evidence="1">
    <location>
        <position position="1"/>
    </location>
</feature>
<organism evidence="1 2">
    <name type="scientific">Candidatus Hakubella thermalkaliphila</name>
    <dbReference type="NCBI Taxonomy" id="2754717"/>
    <lineage>
        <taxon>Bacteria</taxon>
        <taxon>Bacillati</taxon>
        <taxon>Actinomycetota</taxon>
        <taxon>Actinomycetota incertae sedis</taxon>
        <taxon>Candidatus Hakubellales</taxon>
        <taxon>Candidatus Hakubellaceae</taxon>
        <taxon>Candidatus Hakubella</taxon>
    </lineage>
</organism>
<protein>
    <submittedName>
        <fullName evidence="1">Uncharacterized protein</fullName>
    </submittedName>
</protein>
<proteinExistence type="predicted"/>
<accession>A0A6V8P4M5</accession>
<name>A0A6V8P4M5_9ACTN</name>
<dbReference type="EMBL" id="BLRY01000026">
    <property type="protein sequence ID" value="GFP27297.1"/>
    <property type="molecule type" value="Genomic_DNA"/>
</dbReference>
<dbReference type="Proteomes" id="UP000591948">
    <property type="component" value="Unassembled WGS sequence"/>
</dbReference>